<evidence type="ECO:0008006" key="3">
    <source>
        <dbReference type="Google" id="ProtNLM"/>
    </source>
</evidence>
<evidence type="ECO:0000313" key="2">
    <source>
        <dbReference type="Proteomes" id="UP000273405"/>
    </source>
</evidence>
<dbReference type="Pfam" id="PF19806">
    <property type="entry name" value="DUF6289"/>
    <property type="match status" value="1"/>
</dbReference>
<dbReference type="EMBL" id="RAWG01000121">
    <property type="protein sequence ID" value="RKH40847.1"/>
    <property type="molecule type" value="Genomic_DNA"/>
</dbReference>
<dbReference type="InterPro" id="IPR046256">
    <property type="entry name" value="DUF6289"/>
</dbReference>
<gene>
    <name evidence="1" type="ORF">D7X12_19720</name>
</gene>
<dbReference type="PROSITE" id="PS51257">
    <property type="entry name" value="PROKAR_LIPOPROTEIN"/>
    <property type="match status" value="1"/>
</dbReference>
<proteinExistence type="predicted"/>
<evidence type="ECO:0000313" key="1">
    <source>
        <dbReference type="EMBL" id="RKH40847.1"/>
    </source>
</evidence>
<protein>
    <recommendedName>
        <fullName evidence="3">Lipoprotein</fullName>
    </recommendedName>
</protein>
<accession>A0A3A8N8T9</accession>
<organism evidence="1 2">
    <name type="scientific">Corallococcus sicarius</name>
    <dbReference type="NCBI Taxonomy" id="2316726"/>
    <lineage>
        <taxon>Bacteria</taxon>
        <taxon>Pseudomonadati</taxon>
        <taxon>Myxococcota</taxon>
        <taxon>Myxococcia</taxon>
        <taxon>Myxococcales</taxon>
        <taxon>Cystobacterineae</taxon>
        <taxon>Myxococcaceae</taxon>
        <taxon>Corallococcus</taxon>
    </lineage>
</organism>
<reference evidence="2" key="1">
    <citation type="submission" date="2018-09" db="EMBL/GenBank/DDBJ databases">
        <authorList>
            <person name="Livingstone P.G."/>
            <person name="Whitworth D.E."/>
        </authorList>
    </citation>
    <scope>NUCLEOTIDE SEQUENCE [LARGE SCALE GENOMIC DNA]</scope>
    <source>
        <strain evidence="2">CA040B</strain>
    </source>
</reference>
<name>A0A3A8N8T9_9BACT</name>
<dbReference type="AlphaFoldDB" id="A0A3A8N8T9"/>
<comment type="caution">
    <text evidence="1">The sequence shown here is derived from an EMBL/GenBank/DDBJ whole genome shotgun (WGS) entry which is preliminary data.</text>
</comment>
<keyword evidence="2" id="KW-1185">Reference proteome</keyword>
<dbReference type="Proteomes" id="UP000273405">
    <property type="component" value="Unassembled WGS sequence"/>
</dbReference>
<sequence length="89" mass="9635">MKTYIIASALAAGLLAGCGGVEGNGLETEQPSLASREDRLLCITQYSIAYYSDATYTTQVGSEDCWCGNTPTRQGTRTPYRQVLQEESC</sequence>